<evidence type="ECO:0000259" key="1">
    <source>
        <dbReference type="Pfam" id="PF01909"/>
    </source>
</evidence>
<dbReference type="Pfam" id="PF01909">
    <property type="entry name" value="NTP_transf_2"/>
    <property type="match status" value="1"/>
</dbReference>
<proteinExistence type="predicted"/>
<dbReference type="GO" id="GO:0016779">
    <property type="term" value="F:nucleotidyltransferase activity"/>
    <property type="evidence" value="ECO:0007669"/>
    <property type="project" value="InterPro"/>
</dbReference>
<dbReference type="SUPFAM" id="SSF81301">
    <property type="entry name" value="Nucleotidyltransferase"/>
    <property type="match status" value="1"/>
</dbReference>
<dbReference type="Gene3D" id="3.30.460.10">
    <property type="entry name" value="Beta Polymerase, domain 2"/>
    <property type="match status" value="1"/>
</dbReference>
<evidence type="ECO:0000313" key="2">
    <source>
        <dbReference type="EMBL" id="MBZ0158792.1"/>
    </source>
</evidence>
<dbReference type="EMBL" id="JAIOIU010000018">
    <property type="protein sequence ID" value="MBZ0158792.1"/>
    <property type="molecule type" value="Genomic_DNA"/>
</dbReference>
<dbReference type="InterPro" id="IPR002934">
    <property type="entry name" value="Polymerase_NTP_transf_dom"/>
</dbReference>
<evidence type="ECO:0000313" key="3">
    <source>
        <dbReference type="Proteomes" id="UP001197609"/>
    </source>
</evidence>
<dbReference type="PANTHER" id="PTHR37030:SF1">
    <property type="entry name" value="NUCLEOTIDYLTRANSFERASE"/>
    <property type="match status" value="1"/>
</dbReference>
<feature type="domain" description="Polymerase nucleotidyl transferase" evidence="1">
    <location>
        <begin position="14"/>
        <end position="86"/>
    </location>
</feature>
<reference evidence="2 3" key="1">
    <citation type="journal article" date="2021" name="bioRxiv">
        <title>Unraveling nitrogen, sulfur and carbon metabolic pathways and microbial community transcriptional responses to substrate deprivation and toxicity stresses in a bioreactor mimicking anoxic brackish coastal sediment conditions.</title>
        <authorList>
            <person name="Martins P.D."/>
            <person name="Echeveste M.J."/>
            <person name="Arshad A."/>
            <person name="Kurth J."/>
            <person name="Ouboter H."/>
            <person name="Jetten M.S.M."/>
            <person name="Welte C.U."/>
        </authorList>
    </citation>
    <scope>NUCLEOTIDE SEQUENCE [LARGE SCALE GENOMIC DNA]</scope>
    <source>
        <strain evidence="2">MAG_38</strain>
    </source>
</reference>
<name>A0AAJ1AIJ6_9BACT</name>
<dbReference type="PANTHER" id="PTHR37030">
    <property type="entry name" value="NUCLEOTIDYLTRANSFERASE"/>
    <property type="match status" value="1"/>
</dbReference>
<sequence length="113" mass="12574">MEPRPDHTTTKDRIEEMIRRIAERFQPERIILFGSHARGTAGPDSDVDLLVVMEVSGGKRQQAVEIDLALADVGLPKDVIVVTPEDVARYRELVGTIIRPALLEGKVVYERAA</sequence>
<gene>
    <name evidence="2" type="ORF">K8G79_01365</name>
</gene>
<protein>
    <submittedName>
        <fullName evidence="2">Nucleotidyltransferase domain-containing protein</fullName>
    </submittedName>
</protein>
<dbReference type="CDD" id="cd05403">
    <property type="entry name" value="NT_KNTase_like"/>
    <property type="match status" value="1"/>
</dbReference>
<dbReference type="Proteomes" id="UP001197609">
    <property type="component" value="Unassembled WGS sequence"/>
</dbReference>
<comment type="caution">
    <text evidence="2">The sequence shown here is derived from an EMBL/GenBank/DDBJ whole genome shotgun (WGS) entry which is preliminary data.</text>
</comment>
<accession>A0AAJ1AIJ6</accession>
<organism evidence="2 3">
    <name type="scientific">Candidatus Methylomirabilis tolerans</name>
    <dbReference type="NCBI Taxonomy" id="3123416"/>
    <lineage>
        <taxon>Bacteria</taxon>
        <taxon>Candidatus Methylomirabilota</taxon>
        <taxon>Candidatus Methylomirabilia</taxon>
        <taxon>Candidatus Methylomirabilales</taxon>
        <taxon>Candidatus Methylomirabilaceae</taxon>
        <taxon>Candidatus Methylomirabilis</taxon>
    </lineage>
</organism>
<dbReference type="AlphaFoldDB" id="A0AAJ1AIJ6"/>
<dbReference type="InterPro" id="IPR043519">
    <property type="entry name" value="NT_sf"/>
</dbReference>